<gene>
    <name evidence="4" type="ORF">BOTBODRAFT_52716</name>
</gene>
<feature type="region of interest" description="Disordered" evidence="1">
    <location>
        <begin position="75"/>
        <end position="106"/>
    </location>
</feature>
<feature type="compositionally biased region" description="Basic and acidic residues" evidence="1">
    <location>
        <begin position="14"/>
        <end position="42"/>
    </location>
</feature>
<dbReference type="InterPro" id="IPR001202">
    <property type="entry name" value="WW_dom"/>
</dbReference>
<dbReference type="SUPFAM" id="SSF51045">
    <property type="entry name" value="WW domain"/>
    <property type="match status" value="1"/>
</dbReference>
<keyword evidence="2" id="KW-0812">Transmembrane</keyword>
<accession>A0A067MT67</accession>
<keyword evidence="2" id="KW-0472">Membrane</keyword>
<dbReference type="HOGENOM" id="CLU_049778_0_0_1"/>
<dbReference type="AlphaFoldDB" id="A0A067MT67"/>
<keyword evidence="5" id="KW-1185">Reference proteome</keyword>
<evidence type="ECO:0000313" key="4">
    <source>
        <dbReference type="EMBL" id="KDQ17880.1"/>
    </source>
</evidence>
<keyword evidence="2" id="KW-1133">Transmembrane helix</keyword>
<feature type="domain" description="WW" evidence="3">
    <location>
        <begin position="10"/>
        <end position="43"/>
    </location>
</feature>
<dbReference type="OrthoDB" id="3208379at2759"/>
<feature type="transmembrane region" description="Helical" evidence="2">
    <location>
        <begin position="218"/>
        <end position="235"/>
    </location>
</feature>
<dbReference type="InParanoid" id="A0A067MT67"/>
<dbReference type="EMBL" id="KL198022">
    <property type="protein sequence ID" value="KDQ17880.1"/>
    <property type="molecule type" value="Genomic_DNA"/>
</dbReference>
<evidence type="ECO:0000313" key="5">
    <source>
        <dbReference type="Proteomes" id="UP000027195"/>
    </source>
</evidence>
<name>A0A067MT67_BOTB1</name>
<evidence type="ECO:0000259" key="3">
    <source>
        <dbReference type="PROSITE" id="PS50020"/>
    </source>
</evidence>
<sequence>MPLPGPPAQTHLPHGVEEKETPDGKRYWIDYRPSKPSWDDPRASSGDPLPPGVERYITPDGVPYFVNRSPRVTWMDPRSRPARPQGKYENASEKSMVSSDLGRDLEGKEDVPRSYLTLPSPGPLPVTAHVEYALLMDLTRWRFAQVLSGYPDARSADVDTIILLLKTRLKVADPSVLEPIEDSYIQACRTLISSEPNLNLFAIPGSKEGTPQGGISELSFWGMLKPTIYFLLLGIPSSYQRRISRADWVQWASSKRWIDQRENFGAFMNSLISEWNLINLISTLFFSATVGFLSINELAMIPAAATLISMMFSMGSLTMSVSLIWRYQRQLTQVTEMRTIMVCHPLHR</sequence>
<dbReference type="STRING" id="930990.A0A067MT67"/>
<feature type="transmembrane region" description="Helical" evidence="2">
    <location>
        <begin position="301"/>
        <end position="325"/>
    </location>
</feature>
<reference evidence="5" key="1">
    <citation type="journal article" date="2014" name="Proc. Natl. Acad. Sci. U.S.A.">
        <title>Extensive sampling of basidiomycete genomes demonstrates inadequacy of the white-rot/brown-rot paradigm for wood decay fungi.</title>
        <authorList>
            <person name="Riley R."/>
            <person name="Salamov A.A."/>
            <person name="Brown D.W."/>
            <person name="Nagy L.G."/>
            <person name="Floudas D."/>
            <person name="Held B.W."/>
            <person name="Levasseur A."/>
            <person name="Lombard V."/>
            <person name="Morin E."/>
            <person name="Otillar R."/>
            <person name="Lindquist E.A."/>
            <person name="Sun H."/>
            <person name="LaButti K.M."/>
            <person name="Schmutz J."/>
            <person name="Jabbour D."/>
            <person name="Luo H."/>
            <person name="Baker S.E."/>
            <person name="Pisabarro A.G."/>
            <person name="Walton J.D."/>
            <person name="Blanchette R.A."/>
            <person name="Henrissat B."/>
            <person name="Martin F."/>
            <person name="Cullen D."/>
            <person name="Hibbett D.S."/>
            <person name="Grigoriev I.V."/>
        </authorList>
    </citation>
    <scope>NUCLEOTIDE SEQUENCE [LARGE SCALE GENOMIC DNA]</scope>
    <source>
        <strain evidence="5">FD-172 SS1</strain>
    </source>
</reference>
<dbReference type="Proteomes" id="UP000027195">
    <property type="component" value="Unassembled WGS sequence"/>
</dbReference>
<proteinExistence type="predicted"/>
<dbReference type="SMART" id="SM00456">
    <property type="entry name" value="WW"/>
    <property type="match status" value="2"/>
</dbReference>
<evidence type="ECO:0000256" key="1">
    <source>
        <dbReference type="SAM" id="MobiDB-lite"/>
    </source>
</evidence>
<organism evidence="4 5">
    <name type="scientific">Botryobasidium botryosum (strain FD-172 SS1)</name>
    <dbReference type="NCBI Taxonomy" id="930990"/>
    <lineage>
        <taxon>Eukaryota</taxon>
        <taxon>Fungi</taxon>
        <taxon>Dikarya</taxon>
        <taxon>Basidiomycota</taxon>
        <taxon>Agaricomycotina</taxon>
        <taxon>Agaricomycetes</taxon>
        <taxon>Cantharellales</taxon>
        <taxon>Botryobasidiaceae</taxon>
        <taxon>Botryobasidium</taxon>
    </lineage>
</organism>
<dbReference type="InterPro" id="IPR036020">
    <property type="entry name" value="WW_dom_sf"/>
</dbReference>
<feature type="transmembrane region" description="Helical" evidence="2">
    <location>
        <begin position="277"/>
        <end position="295"/>
    </location>
</feature>
<dbReference type="PROSITE" id="PS50020">
    <property type="entry name" value="WW_DOMAIN_2"/>
    <property type="match status" value="1"/>
</dbReference>
<feature type="region of interest" description="Disordered" evidence="1">
    <location>
        <begin position="1"/>
        <end position="56"/>
    </location>
</feature>
<evidence type="ECO:0000256" key="2">
    <source>
        <dbReference type="SAM" id="Phobius"/>
    </source>
</evidence>
<protein>
    <recommendedName>
        <fullName evidence="3">WW domain-containing protein</fullName>
    </recommendedName>
</protein>
<dbReference type="Gene3D" id="2.20.70.10">
    <property type="match status" value="2"/>
</dbReference>